<proteinExistence type="predicted"/>
<sequence>MLLNLATLATLSTLGSVVSAANIYTYFQPGCGGCGTFFKDIGPQTCALSYRGTNNATEAVEKQWTGIQSAKLQVWSPANKVFQLWRAGPGLDNATKLPLQCGTETVAKDVTYFETCIDVPGTGASWYKPNPNQLKRADRGDHKCTSSQEFAGWWDSKKQQHYTKEGMTQDEKDEMDAIMKSGGGAPDKFNNFKVDAPEVKPAN</sequence>
<dbReference type="EMBL" id="NQIK02000005">
    <property type="protein sequence ID" value="KAF7570672.1"/>
    <property type="molecule type" value="Genomic_DNA"/>
</dbReference>
<evidence type="ECO:0000256" key="2">
    <source>
        <dbReference type="SAM" id="SignalP"/>
    </source>
</evidence>
<evidence type="ECO:0000313" key="4">
    <source>
        <dbReference type="EMBL" id="KAI1514414.1"/>
    </source>
</evidence>
<keyword evidence="2" id="KW-0732">Signal</keyword>
<organism evidence="3 5">
    <name type="scientific">Pyrenophora tritici-repentis</name>
    <dbReference type="NCBI Taxonomy" id="45151"/>
    <lineage>
        <taxon>Eukaryota</taxon>
        <taxon>Fungi</taxon>
        <taxon>Dikarya</taxon>
        <taxon>Ascomycota</taxon>
        <taxon>Pezizomycotina</taxon>
        <taxon>Dothideomycetes</taxon>
        <taxon>Pleosporomycetidae</taxon>
        <taxon>Pleosporales</taxon>
        <taxon>Pleosporineae</taxon>
        <taxon>Pleosporaceae</taxon>
        <taxon>Pyrenophora</taxon>
    </lineage>
</organism>
<feature type="chain" id="PRO_5042701096" evidence="2">
    <location>
        <begin position="21"/>
        <end position="203"/>
    </location>
</feature>
<feature type="signal peptide" evidence="2">
    <location>
        <begin position="1"/>
        <end position="20"/>
    </location>
</feature>
<dbReference type="EMBL" id="NRDI02000008">
    <property type="protein sequence ID" value="KAI1514414.1"/>
    <property type="molecule type" value="Genomic_DNA"/>
</dbReference>
<reference evidence="4" key="3">
    <citation type="journal article" date="2022" name="bioRxiv">
        <title>A global pangenome for the wheat fungal pathogen Pyrenophora tritici-repentis and prediction of effector protein structural homology.</title>
        <authorList>
            <person name="Moolhuijzen P."/>
            <person name="See P.T."/>
            <person name="Shi G."/>
            <person name="Powell H.R."/>
            <person name="Cockram J."/>
            <person name="Jorgensen L.N."/>
            <person name="Benslimane H."/>
            <person name="Strelkov S.E."/>
            <person name="Turner J."/>
            <person name="Liu Z."/>
            <person name="Moffat C.S."/>
        </authorList>
    </citation>
    <scope>NUCLEOTIDE SEQUENCE</scope>
    <source>
        <strain evidence="4">86-124</strain>
    </source>
</reference>
<evidence type="ECO:0000313" key="3">
    <source>
        <dbReference type="EMBL" id="KAF7570672.1"/>
    </source>
</evidence>
<reference evidence="6" key="4">
    <citation type="journal article" date="2022" name="Microb. Genom.">
        <title>A global pangenome for the wheat fungal pathogen Pyrenophora tritici-repentis and prediction of effector protein structural homology.</title>
        <authorList>
            <person name="Moolhuijzen P.M."/>
            <person name="See P.T."/>
            <person name="Shi G."/>
            <person name="Powell H.R."/>
            <person name="Cockram J."/>
            <person name="Jorgensen L.N."/>
            <person name="Benslimane H."/>
            <person name="Strelkov S.E."/>
            <person name="Turner J."/>
            <person name="Liu Z."/>
            <person name="Moffat C.S."/>
        </authorList>
    </citation>
    <scope>NUCLEOTIDE SEQUENCE [LARGE SCALE GENOMIC DNA]</scope>
</reference>
<feature type="region of interest" description="Disordered" evidence="1">
    <location>
        <begin position="177"/>
        <end position="203"/>
    </location>
</feature>
<accession>A0A2W1FHC6</accession>
<evidence type="ECO:0000313" key="6">
    <source>
        <dbReference type="Proteomes" id="UP000249757"/>
    </source>
</evidence>
<dbReference type="Proteomes" id="UP000245464">
    <property type="component" value="Chromosome 5"/>
</dbReference>
<reference evidence="3" key="1">
    <citation type="journal article" date="2018" name="BMC Genomics">
        <title>Comparative genomics of the wheat fungal pathogen Pyrenophora tritici-repentis reveals chromosomal variations and genome plasticity.</title>
        <authorList>
            <person name="Moolhuijzen P."/>
            <person name="See P.T."/>
            <person name="Hane J.K."/>
            <person name="Shi G."/>
            <person name="Liu Z."/>
            <person name="Oliver R.P."/>
            <person name="Moffat C.S."/>
        </authorList>
    </citation>
    <scope>NUCLEOTIDE SEQUENCE [LARGE SCALE GENOMIC DNA]</scope>
    <source>
        <strain evidence="3">M4</strain>
    </source>
</reference>
<keyword evidence="6" id="KW-1185">Reference proteome</keyword>
<dbReference type="OrthoDB" id="10464134at2759"/>
<reference evidence="4" key="2">
    <citation type="submission" date="2021-05" db="EMBL/GenBank/DDBJ databases">
        <authorList>
            <person name="Moolhuijzen P.M."/>
            <person name="Moffat C.S."/>
        </authorList>
    </citation>
    <scope>NUCLEOTIDE SEQUENCE</scope>
    <source>
        <strain evidence="4">86-124</strain>
    </source>
</reference>
<evidence type="ECO:0000313" key="5">
    <source>
        <dbReference type="Proteomes" id="UP000245464"/>
    </source>
</evidence>
<name>A0A2W1FHC6_9PLEO</name>
<protein>
    <submittedName>
        <fullName evidence="3">Uncharacterized protein</fullName>
    </submittedName>
</protein>
<gene>
    <name evidence="4" type="ORF">Ptr86124_007044</name>
    <name evidence="3" type="ORF">PtrM4_106740</name>
</gene>
<dbReference type="Proteomes" id="UP000249757">
    <property type="component" value="Unassembled WGS sequence"/>
</dbReference>
<comment type="caution">
    <text evidence="3">The sequence shown here is derived from an EMBL/GenBank/DDBJ whole genome shotgun (WGS) entry which is preliminary data.</text>
</comment>
<evidence type="ECO:0000256" key="1">
    <source>
        <dbReference type="SAM" id="MobiDB-lite"/>
    </source>
</evidence>
<dbReference type="AlphaFoldDB" id="A0A2W1FHC6"/>
<dbReference type="OMA" id="FQPNTCA"/>